<evidence type="ECO:0000313" key="3">
    <source>
        <dbReference type="Proteomes" id="UP000234748"/>
    </source>
</evidence>
<reference evidence="2 3" key="1">
    <citation type="submission" date="2017-11" db="EMBL/GenBank/DDBJ databases">
        <title>Comparitive Functional Genomics of Dry Heat Resistant strains isolated from the Viking Spacecraft.</title>
        <authorList>
            <person name="Seuylemezian A."/>
            <person name="Cooper K."/>
            <person name="Vaishampayan P."/>
        </authorList>
    </citation>
    <scope>NUCLEOTIDE SEQUENCE [LARGE SCALE GENOMIC DNA]</scope>
    <source>
        <strain evidence="2 3">V1-29</strain>
    </source>
</reference>
<dbReference type="OrthoDB" id="2691647at2"/>
<sequence>MKYSANLIFHTAKVFILFVSFTMLFYFGMIWLNQEYKDYHRYDEPKGTAVKVSSSVQSAEGNWFDRLLLFYKNGE</sequence>
<protein>
    <recommendedName>
        <fullName evidence="4">DUF4227 domain-containing protein</fullName>
    </recommendedName>
</protein>
<accession>A0A2N5M1W1</accession>
<evidence type="ECO:0008006" key="4">
    <source>
        <dbReference type="Google" id="ProtNLM"/>
    </source>
</evidence>
<gene>
    <name evidence="2" type="ORF">CUU66_18755</name>
</gene>
<keyword evidence="1" id="KW-0472">Membrane</keyword>
<keyword evidence="1" id="KW-0812">Transmembrane</keyword>
<proteinExistence type="predicted"/>
<dbReference type="Pfam" id="PF14004">
    <property type="entry name" value="DUF4227"/>
    <property type="match status" value="1"/>
</dbReference>
<feature type="transmembrane region" description="Helical" evidence="1">
    <location>
        <begin position="12"/>
        <end position="32"/>
    </location>
</feature>
<keyword evidence="1" id="KW-1133">Transmembrane helix</keyword>
<dbReference type="EMBL" id="PGUY01000062">
    <property type="protein sequence ID" value="PLT28263.1"/>
    <property type="molecule type" value="Genomic_DNA"/>
</dbReference>
<dbReference type="Proteomes" id="UP000234748">
    <property type="component" value="Unassembled WGS sequence"/>
</dbReference>
<keyword evidence="3" id="KW-1185">Reference proteome</keyword>
<evidence type="ECO:0000313" key="2">
    <source>
        <dbReference type="EMBL" id="PLT28263.1"/>
    </source>
</evidence>
<comment type="caution">
    <text evidence="2">The sequence shown here is derived from an EMBL/GenBank/DDBJ whole genome shotgun (WGS) entry which is preliminary data.</text>
</comment>
<dbReference type="InterPro" id="IPR025321">
    <property type="entry name" value="DUF4227"/>
</dbReference>
<dbReference type="AlphaFoldDB" id="A0A2N5M1W1"/>
<dbReference type="RefSeq" id="WP_101644929.1">
    <property type="nucleotide sequence ID" value="NZ_PGUY01000062.1"/>
</dbReference>
<name>A0A2N5M1W1_9BACI</name>
<evidence type="ECO:0000256" key="1">
    <source>
        <dbReference type="SAM" id="Phobius"/>
    </source>
</evidence>
<organism evidence="2 3">
    <name type="scientific">Peribacillus deserti</name>
    <dbReference type="NCBI Taxonomy" id="673318"/>
    <lineage>
        <taxon>Bacteria</taxon>
        <taxon>Bacillati</taxon>
        <taxon>Bacillota</taxon>
        <taxon>Bacilli</taxon>
        <taxon>Bacillales</taxon>
        <taxon>Bacillaceae</taxon>
        <taxon>Peribacillus</taxon>
    </lineage>
</organism>